<name>A0ABP7SU33_9BACT</name>
<accession>A0ABP7SU33</accession>
<dbReference type="Proteomes" id="UP001500567">
    <property type="component" value="Unassembled WGS sequence"/>
</dbReference>
<keyword evidence="4" id="KW-1185">Reference proteome</keyword>
<feature type="transmembrane region" description="Helical" evidence="1">
    <location>
        <begin position="49"/>
        <end position="70"/>
    </location>
</feature>
<evidence type="ECO:0000256" key="1">
    <source>
        <dbReference type="SAM" id="Phobius"/>
    </source>
</evidence>
<dbReference type="EMBL" id="BAABDJ010000037">
    <property type="protein sequence ID" value="GAA4016543.1"/>
    <property type="molecule type" value="Genomic_DNA"/>
</dbReference>
<dbReference type="Pfam" id="PF18160">
    <property type="entry name" value="SLATT_5"/>
    <property type="match status" value="1"/>
</dbReference>
<gene>
    <name evidence="3" type="ORF">GCM10022408_32530</name>
</gene>
<sequence length="225" mass="25980">MSENNTEQTQVPVVVTVAEIFKKDLETKLWITRGARFVASDRFASKNNLSGWAVGCLSAYLIILSLLSAYKLDINLSNGALSFTSTSVSILVLMFSQMEISGDYKVWSKSFHQCALEVSEIYNNYKLYKNLSYTQNIDELAFIQGIVTQYENILKKYENHKPVDYEYFQCNKPSEFGINLIQVLFRRINYFIQGSFIYYALIFLPPILFFLLVYFLPQTPQPVLK</sequence>
<organism evidence="3 4">
    <name type="scientific">Hymenobacter fastidiosus</name>
    <dbReference type="NCBI Taxonomy" id="486264"/>
    <lineage>
        <taxon>Bacteria</taxon>
        <taxon>Pseudomonadati</taxon>
        <taxon>Bacteroidota</taxon>
        <taxon>Cytophagia</taxon>
        <taxon>Cytophagales</taxon>
        <taxon>Hymenobacteraceae</taxon>
        <taxon>Hymenobacter</taxon>
    </lineage>
</organism>
<feature type="transmembrane region" description="Helical" evidence="1">
    <location>
        <begin position="196"/>
        <end position="216"/>
    </location>
</feature>
<keyword evidence="1" id="KW-0472">Membrane</keyword>
<dbReference type="InterPro" id="IPR041115">
    <property type="entry name" value="SLATT_5"/>
</dbReference>
<feature type="domain" description="SMODS and SLOG-associating 2TM effector" evidence="2">
    <location>
        <begin position="21"/>
        <end position="211"/>
    </location>
</feature>
<proteinExistence type="predicted"/>
<dbReference type="RefSeq" id="WP_345074454.1">
    <property type="nucleotide sequence ID" value="NZ_BAABDJ010000037.1"/>
</dbReference>
<evidence type="ECO:0000313" key="3">
    <source>
        <dbReference type="EMBL" id="GAA4016543.1"/>
    </source>
</evidence>
<comment type="caution">
    <text evidence="3">The sequence shown here is derived from an EMBL/GenBank/DDBJ whole genome shotgun (WGS) entry which is preliminary data.</text>
</comment>
<keyword evidence="1" id="KW-0812">Transmembrane</keyword>
<dbReference type="NCBIfam" id="NF033631">
    <property type="entry name" value="SLATT_5"/>
    <property type="match status" value="1"/>
</dbReference>
<protein>
    <submittedName>
        <fullName evidence="3">SLATT domain-containing protein</fullName>
    </submittedName>
</protein>
<evidence type="ECO:0000313" key="4">
    <source>
        <dbReference type="Proteomes" id="UP001500567"/>
    </source>
</evidence>
<evidence type="ECO:0000259" key="2">
    <source>
        <dbReference type="Pfam" id="PF18160"/>
    </source>
</evidence>
<reference evidence="4" key="1">
    <citation type="journal article" date="2019" name="Int. J. Syst. Evol. Microbiol.">
        <title>The Global Catalogue of Microorganisms (GCM) 10K type strain sequencing project: providing services to taxonomists for standard genome sequencing and annotation.</title>
        <authorList>
            <consortium name="The Broad Institute Genomics Platform"/>
            <consortium name="The Broad Institute Genome Sequencing Center for Infectious Disease"/>
            <person name="Wu L."/>
            <person name="Ma J."/>
        </authorList>
    </citation>
    <scope>NUCLEOTIDE SEQUENCE [LARGE SCALE GENOMIC DNA]</scope>
    <source>
        <strain evidence="4">JCM 17224</strain>
    </source>
</reference>
<keyword evidence="1" id="KW-1133">Transmembrane helix</keyword>
<feature type="transmembrane region" description="Helical" evidence="1">
    <location>
        <begin position="76"/>
        <end position="95"/>
    </location>
</feature>